<proteinExistence type="predicted"/>
<dbReference type="GO" id="GO:0003723">
    <property type="term" value="F:RNA binding"/>
    <property type="evidence" value="ECO:0007669"/>
    <property type="project" value="UniProtKB-UniRule"/>
</dbReference>
<accession>A0AAJ8JN35</accession>
<dbReference type="GO" id="GO:0005730">
    <property type="term" value="C:nucleolus"/>
    <property type="evidence" value="ECO:0007669"/>
    <property type="project" value="TreeGrafter"/>
</dbReference>
<sequence length="866" mass="95720">MDPAHTPPHNRPLSPESSSPDSLPLRYPSIAIPLEQTGHTSPAPPLPPLPHPHLSCPVVYINLYPADLSESLLYDCLPGCSFQINLYYAVQPHRRLLPDIYYNWMTKSGTLHFSTLADAEKALAILPDHPQLAPRGIWVSPLPPQQPIPLHASPTSERYIHPTHYAGFSPQSPAPISPPTSSELYDTVRPWGSLKSISTWATDANGSKNLGKVQWFAKVEFWYSEEAQRFQIGFGQLGCLIKGWQVSIWGNAAYSTDETFSSFRAIYQPPITPPQSSIASNFTFGAQSFLPTPMPGPNDPSPPPLQIPTIFPQTYLPPTPPKSAIPPWAGHNPYAYNPDSFALGSLSGTPNASPVGLGSRRSFTCIPGAARLGHRRWSLTVGETSDGMLLPTGLVADDGTVIQHGPGQHIRPAPAFGPGSSSVSGLVDYSNVFVKNLDPDINSYYLDETFSQFGRVVSARVMRDDLQRSRGYGFVSFYTPEEAANAIKAMNGAEFGSQILSVTLHEPRKLRPEKIAERAQSNPMSPTYRKTPSNRLGCRSSDSIKQYKSLSHLRSDDTILISEPADDISLLSPASRKLALSKKLIARVKHYVKKNSMSDDLVEPVVNALLPSDIALLPFLHNRWDMDKCIEETLAAIREDSETDQTHVIPIQRPTEEDLSNLRTQIDKIDPINCKEVMNVLLEILDPEDWENELSTKVGVAIKYGTAKKILSKRQDEAEKGTDLEKNDENALMLANSNPQADVSSETLPARVPLDEISLPLLASLSAMSIIFNLSGGEGRRALERLNLKPPSEYEQQNLAIFKERMKGRKGKLGMRGEVVTLLSRYVECEGLKRSEKIKIMGEFANQEDDDESLCLLYVSLIYNIY</sequence>
<dbReference type="PANTHER" id="PTHR48030:SF3">
    <property type="entry name" value="SPLICING FACTOR 3B SUBUNIT 4"/>
    <property type="match status" value="1"/>
</dbReference>
<gene>
    <name evidence="4" type="ORF">L203_100444</name>
</gene>
<organism evidence="4 5">
    <name type="scientific">Cryptococcus depauperatus CBS 7841</name>
    <dbReference type="NCBI Taxonomy" id="1295531"/>
    <lineage>
        <taxon>Eukaryota</taxon>
        <taxon>Fungi</taxon>
        <taxon>Dikarya</taxon>
        <taxon>Basidiomycota</taxon>
        <taxon>Agaricomycotina</taxon>
        <taxon>Tremellomycetes</taxon>
        <taxon>Tremellales</taxon>
        <taxon>Cryptococcaceae</taxon>
        <taxon>Cryptococcus</taxon>
    </lineage>
</organism>
<dbReference type="PANTHER" id="PTHR48030">
    <property type="entry name" value="SPLICING FACTOR 3B SUBUNIT 4"/>
    <property type="match status" value="1"/>
</dbReference>
<dbReference type="InterPro" id="IPR012677">
    <property type="entry name" value="Nucleotide-bd_a/b_plait_sf"/>
</dbReference>
<protein>
    <recommendedName>
        <fullName evidence="3">RRM domain-containing protein</fullName>
    </recommendedName>
</protein>
<dbReference type="GeneID" id="91084660"/>
<reference evidence="4" key="2">
    <citation type="journal article" date="2022" name="Elife">
        <title>Obligate sexual reproduction of a homothallic fungus closely related to the Cryptococcus pathogenic species complex.</title>
        <authorList>
            <person name="Passer A.R."/>
            <person name="Clancey S.A."/>
            <person name="Shea T."/>
            <person name="David-Palma M."/>
            <person name="Averette A.F."/>
            <person name="Boekhout T."/>
            <person name="Porcel B.M."/>
            <person name="Nowrousian M."/>
            <person name="Cuomo C.A."/>
            <person name="Sun S."/>
            <person name="Heitman J."/>
            <person name="Coelho M.A."/>
        </authorList>
    </citation>
    <scope>NUCLEOTIDE SEQUENCE</scope>
    <source>
        <strain evidence="4">CBS 7841</strain>
    </source>
</reference>
<dbReference type="InterPro" id="IPR035979">
    <property type="entry name" value="RBD_domain_sf"/>
</dbReference>
<dbReference type="KEGG" id="cdep:91084660"/>
<keyword evidence="1" id="KW-0694">RNA-binding</keyword>
<feature type="compositionally biased region" description="Pro residues" evidence="2">
    <location>
        <begin position="1"/>
        <end position="10"/>
    </location>
</feature>
<dbReference type="GO" id="GO:0071011">
    <property type="term" value="C:precatalytic spliceosome"/>
    <property type="evidence" value="ECO:0007669"/>
    <property type="project" value="TreeGrafter"/>
</dbReference>
<evidence type="ECO:0000313" key="5">
    <source>
        <dbReference type="Proteomes" id="UP000094043"/>
    </source>
</evidence>
<dbReference type="SMART" id="SM00360">
    <property type="entry name" value="RRM"/>
    <property type="match status" value="1"/>
</dbReference>
<keyword evidence="5" id="KW-1185">Reference proteome</keyword>
<dbReference type="EMBL" id="CP143784">
    <property type="protein sequence ID" value="WVN85299.1"/>
    <property type="molecule type" value="Genomic_DNA"/>
</dbReference>
<reference evidence="4" key="3">
    <citation type="submission" date="2024-01" db="EMBL/GenBank/DDBJ databases">
        <authorList>
            <person name="Coelho M.A."/>
            <person name="David-Palma M."/>
            <person name="Shea T."/>
            <person name="Sun S."/>
            <person name="Cuomo C.A."/>
            <person name="Heitman J."/>
        </authorList>
    </citation>
    <scope>NUCLEOTIDE SEQUENCE</scope>
    <source>
        <strain evidence="4">CBS 7841</strain>
    </source>
</reference>
<feature type="compositionally biased region" description="Low complexity" evidence="2">
    <location>
        <begin position="12"/>
        <end position="22"/>
    </location>
</feature>
<dbReference type="PROSITE" id="PS50102">
    <property type="entry name" value="RRM"/>
    <property type="match status" value="1"/>
</dbReference>
<dbReference type="AlphaFoldDB" id="A0AAJ8JN35"/>
<evidence type="ECO:0000259" key="3">
    <source>
        <dbReference type="PROSITE" id="PS50102"/>
    </source>
</evidence>
<evidence type="ECO:0000256" key="2">
    <source>
        <dbReference type="SAM" id="MobiDB-lite"/>
    </source>
</evidence>
<dbReference type="Proteomes" id="UP000094043">
    <property type="component" value="Chromosome 1"/>
</dbReference>
<reference evidence="4" key="1">
    <citation type="submission" date="2016-06" db="EMBL/GenBank/DDBJ databases">
        <authorList>
            <person name="Cuomo C."/>
            <person name="Litvintseva A."/>
            <person name="Heitman J."/>
            <person name="Chen Y."/>
            <person name="Sun S."/>
            <person name="Springer D."/>
            <person name="Dromer F."/>
            <person name="Young S."/>
            <person name="Zeng Q."/>
            <person name="Chapman S."/>
            <person name="Gujja S."/>
            <person name="Saif S."/>
            <person name="Birren B."/>
        </authorList>
    </citation>
    <scope>NUCLEOTIDE SEQUENCE</scope>
    <source>
        <strain evidence="4">CBS 7841</strain>
    </source>
</reference>
<dbReference type="RefSeq" id="XP_066066000.1">
    <property type="nucleotide sequence ID" value="XM_066209903.1"/>
</dbReference>
<dbReference type="InterPro" id="IPR000504">
    <property type="entry name" value="RRM_dom"/>
</dbReference>
<dbReference type="Pfam" id="PF00076">
    <property type="entry name" value="RRM_1"/>
    <property type="match status" value="1"/>
</dbReference>
<dbReference type="Gene3D" id="3.30.70.330">
    <property type="match status" value="1"/>
</dbReference>
<evidence type="ECO:0000256" key="1">
    <source>
        <dbReference type="PROSITE-ProRule" id="PRU00176"/>
    </source>
</evidence>
<dbReference type="InterPro" id="IPR052084">
    <property type="entry name" value="SF3B4_spliceosome_assoc"/>
</dbReference>
<feature type="domain" description="RRM" evidence="3">
    <location>
        <begin position="430"/>
        <end position="507"/>
    </location>
</feature>
<dbReference type="GO" id="GO:0048026">
    <property type="term" value="P:positive regulation of mRNA splicing, via spliceosome"/>
    <property type="evidence" value="ECO:0007669"/>
    <property type="project" value="TreeGrafter"/>
</dbReference>
<dbReference type="SUPFAM" id="SSF54928">
    <property type="entry name" value="RNA-binding domain, RBD"/>
    <property type="match status" value="1"/>
</dbReference>
<feature type="region of interest" description="Disordered" evidence="2">
    <location>
        <begin position="1"/>
        <end position="22"/>
    </location>
</feature>
<dbReference type="FunFam" id="3.30.70.330:FF:000891">
    <property type="entry name" value="Unplaced genomic scaffold supercont1.1, whole genome shotgun sequence"/>
    <property type="match status" value="1"/>
</dbReference>
<evidence type="ECO:0000313" key="4">
    <source>
        <dbReference type="EMBL" id="WVN85299.1"/>
    </source>
</evidence>
<name>A0AAJ8JN35_9TREE</name>